<organism evidence="2 3">
    <name type="scientific">Faecalibacter rhinopitheci</name>
    <dbReference type="NCBI Taxonomy" id="2779678"/>
    <lineage>
        <taxon>Bacteria</taxon>
        <taxon>Pseudomonadati</taxon>
        <taxon>Bacteroidota</taxon>
        <taxon>Flavobacteriia</taxon>
        <taxon>Flavobacteriales</taxon>
        <taxon>Weeksellaceae</taxon>
        <taxon>Faecalibacter</taxon>
    </lineage>
</organism>
<name>A0A8J7FN11_9FLAO</name>
<gene>
    <name evidence="2" type="ORF">IM532_05445</name>
</gene>
<dbReference type="Gene3D" id="2.40.160.60">
    <property type="entry name" value="Outer membrane protein transport protein (OMPP1/FadL/TodX)"/>
    <property type="match status" value="1"/>
</dbReference>
<evidence type="ECO:0000256" key="1">
    <source>
        <dbReference type="SAM" id="SignalP"/>
    </source>
</evidence>
<comment type="caution">
    <text evidence="2">The sequence shown here is derived from an EMBL/GenBank/DDBJ whole genome shotgun (WGS) entry which is preliminary data.</text>
</comment>
<evidence type="ECO:0000313" key="3">
    <source>
        <dbReference type="Proteomes" id="UP000608754"/>
    </source>
</evidence>
<keyword evidence="3" id="KW-1185">Reference proteome</keyword>
<dbReference type="SUPFAM" id="SSF56935">
    <property type="entry name" value="Porins"/>
    <property type="match status" value="1"/>
</dbReference>
<proteinExistence type="predicted"/>
<evidence type="ECO:0000313" key="2">
    <source>
        <dbReference type="EMBL" id="MBF0596895.1"/>
    </source>
</evidence>
<accession>A0A8J7FN11</accession>
<protein>
    <submittedName>
        <fullName evidence="2">Aromatic hydrocarbon degradation protein</fullName>
    </submittedName>
</protein>
<keyword evidence="1" id="KW-0732">Signal</keyword>
<sequence length="427" mass="46573">MKWIICSLALFGAMTVQAQTVSVSPYSSFGVGEQLFNNNAEQGAMGGISTVPTNPYGQNANFSNPAANQNIRMTNFNVSARGDNSSFESEAEKKSTGSFKLSNVSLAFPVSKKGSVGVGFQPYTGLGYNVLNTSERGDLKQTSSMKGEGGINSIHAFYNHNIASGFSVGIRANYLFGALKTNELVSLDGASLLTDYDTKANYRGIQFTLGSMYQKKIGKNNNLYLGAYYTIGSDLNTDLKEMTSTYTFMGSTPASIDTVSYFRNSDVSTKLPHTIAFGASYTKDNAWALAGEVKFNTWSNFEKPTLSGANNVSSNTEYKNNMYVGVGGYWIPDFNSYKSYLNRVIYRAGVYYESASFSVYGQDINRYGVTLGAGLPVGKTNDGSMINLALEYGQKGTDSYGLIKENYFGVKVGFDLNDVWFRKRVID</sequence>
<feature type="signal peptide" evidence="1">
    <location>
        <begin position="1"/>
        <end position="18"/>
    </location>
</feature>
<dbReference type="EMBL" id="JADGIK010000003">
    <property type="protein sequence ID" value="MBF0596895.1"/>
    <property type="molecule type" value="Genomic_DNA"/>
</dbReference>
<dbReference type="AlphaFoldDB" id="A0A8J7FN11"/>
<dbReference type="RefSeq" id="WP_194182442.1">
    <property type="nucleotide sequence ID" value="NZ_JADGIK010000003.1"/>
</dbReference>
<dbReference type="Proteomes" id="UP000608754">
    <property type="component" value="Unassembled WGS sequence"/>
</dbReference>
<reference evidence="2" key="1">
    <citation type="submission" date="2020-10" db="EMBL/GenBank/DDBJ databases">
        <authorList>
            <person name="Lu T."/>
            <person name="Wang Q."/>
            <person name="Han X."/>
        </authorList>
    </citation>
    <scope>NUCLEOTIDE SEQUENCE</scope>
    <source>
        <strain evidence="2">WQ 117</strain>
    </source>
</reference>
<feature type="chain" id="PRO_5035265986" evidence="1">
    <location>
        <begin position="19"/>
        <end position="427"/>
    </location>
</feature>